<sequence>MSEDYEHRYQNKTYVQQMVLIDIRNMLQSMGKDIKNYPLPDIIDRYDDANGTHREIYEEESIEPTAEDVALKESLNKERRAAYDKIIAAVDTDLGGVFFVDGPGGTGKIYLYKALLATLRSQDLRWQQLHLEELPMHLRFKIPLTIDDGVVCSFAKQSGTAKLLQKASLLIWDEVSMTKRQSENQGVTLCDTMDRPGLPFGRKTVVFGGDFRQLVRNMRAQSDPWFAEYLLRIGGGTEAANSDGEICLPDQICVPYTGSDSDLDMLIDSIFPRLDENMTNMSYITSRAILSTRNDWVDMINMRMINRF</sequence>
<keyword evidence="1" id="KW-0547">Nucleotide-binding</keyword>
<dbReference type="AlphaFoldDB" id="A0AAQ3U8B6"/>
<reference evidence="3 4" key="1">
    <citation type="submission" date="2024-02" db="EMBL/GenBank/DDBJ databases">
        <title>High-quality chromosome-scale genome assembly of Pensacola bahiagrass (Paspalum notatum Flugge var. saurae).</title>
        <authorList>
            <person name="Vega J.M."/>
            <person name="Podio M."/>
            <person name="Orjuela J."/>
            <person name="Siena L.A."/>
            <person name="Pessino S.C."/>
            <person name="Combes M.C."/>
            <person name="Mariac C."/>
            <person name="Albertini E."/>
            <person name="Pupilli F."/>
            <person name="Ortiz J.P.A."/>
            <person name="Leblanc O."/>
        </authorList>
    </citation>
    <scope>NUCLEOTIDE SEQUENCE [LARGE SCALE GENOMIC DNA]</scope>
    <source>
        <strain evidence="3">R1</strain>
        <tissue evidence="3">Leaf</tissue>
    </source>
</reference>
<dbReference type="Pfam" id="PF05970">
    <property type="entry name" value="PIF1"/>
    <property type="match status" value="1"/>
</dbReference>
<dbReference type="GO" id="GO:0000723">
    <property type="term" value="P:telomere maintenance"/>
    <property type="evidence" value="ECO:0007669"/>
    <property type="project" value="InterPro"/>
</dbReference>
<evidence type="ECO:0000313" key="4">
    <source>
        <dbReference type="Proteomes" id="UP001341281"/>
    </source>
</evidence>
<keyword evidence="1" id="KW-0378">Hydrolase</keyword>
<dbReference type="Proteomes" id="UP001341281">
    <property type="component" value="Chromosome 07"/>
</dbReference>
<organism evidence="3 4">
    <name type="scientific">Paspalum notatum var. saurae</name>
    <dbReference type="NCBI Taxonomy" id="547442"/>
    <lineage>
        <taxon>Eukaryota</taxon>
        <taxon>Viridiplantae</taxon>
        <taxon>Streptophyta</taxon>
        <taxon>Embryophyta</taxon>
        <taxon>Tracheophyta</taxon>
        <taxon>Spermatophyta</taxon>
        <taxon>Magnoliopsida</taxon>
        <taxon>Liliopsida</taxon>
        <taxon>Poales</taxon>
        <taxon>Poaceae</taxon>
        <taxon>PACMAD clade</taxon>
        <taxon>Panicoideae</taxon>
        <taxon>Andropogonodae</taxon>
        <taxon>Paspaleae</taxon>
        <taxon>Paspalinae</taxon>
        <taxon>Paspalum</taxon>
    </lineage>
</organism>
<dbReference type="InterPro" id="IPR010285">
    <property type="entry name" value="DNA_helicase_pif1-like_DEAD"/>
</dbReference>
<dbReference type="EC" id="5.6.2.3" evidence="1"/>
<dbReference type="PANTHER" id="PTHR10492">
    <property type="match status" value="1"/>
</dbReference>
<dbReference type="Gene3D" id="3.40.50.300">
    <property type="entry name" value="P-loop containing nucleotide triphosphate hydrolases"/>
    <property type="match status" value="1"/>
</dbReference>
<dbReference type="GO" id="GO:0043139">
    <property type="term" value="F:5'-3' DNA helicase activity"/>
    <property type="evidence" value="ECO:0007669"/>
    <property type="project" value="UniProtKB-EC"/>
</dbReference>
<gene>
    <name evidence="3" type="ORF">U9M48_033902</name>
</gene>
<dbReference type="GO" id="GO:0016787">
    <property type="term" value="F:hydrolase activity"/>
    <property type="evidence" value="ECO:0007669"/>
    <property type="project" value="UniProtKB-KW"/>
</dbReference>
<name>A0AAQ3U8B6_PASNO</name>
<feature type="domain" description="DNA helicase Pif1-like DEAD-box helicase" evidence="2">
    <location>
        <begin position="75"/>
        <end position="215"/>
    </location>
</feature>
<keyword evidence="1" id="KW-0347">Helicase</keyword>
<proteinExistence type="inferred from homology"/>
<dbReference type="GO" id="GO:0005524">
    <property type="term" value="F:ATP binding"/>
    <property type="evidence" value="ECO:0007669"/>
    <property type="project" value="UniProtKB-KW"/>
</dbReference>
<comment type="catalytic activity">
    <reaction evidence="1">
        <text>ATP + H2O = ADP + phosphate + H(+)</text>
        <dbReference type="Rhea" id="RHEA:13065"/>
        <dbReference type="ChEBI" id="CHEBI:15377"/>
        <dbReference type="ChEBI" id="CHEBI:15378"/>
        <dbReference type="ChEBI" id="CHEBI:30616"/>
        <dbReference type="ChEBI" id="CHEBI:43474"/>
        <dbReference type="ChEBI" id="CHEBI:456216"/>
        <dbReference type="EC" id="5.6.2.3"/>
    </reaction>
</comment>
<keyword evidence="4" id="KW-1185">Reference proteome</keyword>
<dbReference type="EMBL" id="CP144751">
    <property type="protein sequence ID" value="WVZ87228.1"/>
    <property type="molecule type" value="Genomic_DNA"/>
</dbReference>
<evidence type="ECO:0000256" key="1">
    <source>
        <dbReference type="RuleBase" id="RU363044"/>
    </source>
</evidence>
<dbReference type="PANTHER" id="PTHR10492:SF92">
    <property type="entry name" value="ATP-DEPENDENT DNA HELICASE"/>
    <property type="match status" value="1"/>
</dbReference>
<keyword evidence="1" id="KW-0067">ATP-binding</keyword>
<dbReference type="GO" id="GO:0006310">
    <property type="term" value="P:DNA recombination"/>
    <property type="evidence" value="ECO:0007669"/>
    <property type="project" value="UniProtKB-KW"/>
</dbReference>
<comment type="similarity">
    <text evidence="1">Belongs to the helicase family.</text>
</comment>
<keyword evidence="1" id="KW-0233">DNA recombination</keyword>
<dbReference type="GO" id="GO:0006281">
    <property type="term" value="P:DNA repair"/>
    <property type="evidence" value="ECO:0007669"/>
    <property type="project" value="UniProtKB-KW"/>
</dbReference>
<evidence type="ECO:0000313" key="3">
    <source>
        <dbReference type="EMBL" id="WVZ87228.1"/>
    </source>
</evidence>
<accession>A0AAQ3U8B6</accession>
<keyword evidence="1" id="KW-0227">DNA damage</keyword>
<evidence type="ECO:0000259" key="2">
    <source>
        <dbReference type="Pfam" id="PF05970"/>
    </source>
</evidence>
<comment type="cofactor">
    <cofactor evidence="1">
        <name>Mg(2+)</name>
        <dbReference type="ChEBI" id="CHEBI:18420"/>
    </cofactor>
</comment>
<protein>
    <recommendedName>
        <fullName evidence="1">ATP-dependent DNA helicase</fullName>
        <ecNumber evidence="1">5.6.2.3</ecNumber>
    </recommendedName>
</protein>
<keyword evidence="1" id="KW-0234">DNA repair</keyword>
<dbReference type="SUPFAM" id="SSF52540">
    <property type="entry name" value="P-loop containing nucleoside triphosphate hydrolases"/>
    <property type="match status" value="1"/>
</dbReference>
<dbReference type="InterPro" id="IPR027417">
    <property type="entry name" value="P-loop_NTPase"/>
</dbReference>